<dbReference type="Gene3D" id="3.90.1150.10">
    <property type="entry name" value="Aspartate Aminotransferase, domain 1"/>
    <property type="match status" value="1"/>
</dbReference>
<accession>A0A6P5YB38</accession>
<dbReference type="InterPro" id="IPR015422">
    <property type="entry name" value="PyrdxlP-dep_Trfase_small"/>
</dbReference>
<dbReference type="Gene3D" id="3.40.640.10">
    <property type="entry name" value="Type I PLP-dependent aspartate aminotransferase-like (Major domain)"/>
    <property type="match status" value="1"/>
</dbReference>
<sequence>MVLIKTMKADLKETNNKEKGGETNEKISRSMREENRKMQSSCLKEVSQVCLHGCCPSPFLSAHEPQSKPSKLTSSSAACRRDFASKTTSSIFPNTHFTNHESLPTVQESFAEFTEAYPQYSDTYQVDQIRAQEYYHLSLSNHTCLDYLGIGLFSYSQLQKHESSTYRIASSSFPVPPQSPPLILDIPFFGVSYKTGNLKTQLLHGGPTSELESAIRKRIMTFLKISENDYCMVFTANKTSAFKLLAESYPFQSNRKLLTVYDYESEAIEAMANSSEKKGARVLSAEFSWPRLRIQSSKLRKMVVSKEKKKTKRGLFVFPLHSRMTGARYPYLWMSIAQENGWHVLIDACALGPKDMDSFGLSLCHPDFLICSFYKVFGENPSGFACLFAKKSAIPVLETSTSSGMVGLIPAEKLFRSATESPGTDTEVDKLATPGSISGPVPVQASQSGRLEDGKTYKIQHAEITEKLKGLGMTEISESEKPFEIIQEDNLKEKGEIECRGLDQVDSLGLVTISNRARCLINWLVNALLKLQHPNTKGIPLVRIYGPKIKFDRGAAIAFNVFDWKGEKVEPVLVQKLADRSNISLSYGFLHRIWFADKYQEEKDKVIERRRNEARVKDGNKRKDKNDMGIAVVTAALGFLANFQDIYKLWAFIAQFLDADFVEKERWRYTALNQKTIEV</sequence>
<dbReference type="RefSeq" id="XP_022737622.1">
    <property type="nucleotide sequence ID" value="XM_022881887.1"/>
</dbReference>
<dbReference type="GeneID" id="111290539"/>
<feature type="compositionally biased region" description="Basic and acidic residues" evidence="1">
    <location>
        <begin position="7"/>
        <end position="32"/>
    </location>
</feature>
<feature type="region of interest" description="Disordered" evidence="1">
    <location>
        <begin position="418"/>
        <end position="447"/>
    </location>
</feature>
<reference evidence="3" key="1">
    <citation type="submission" date="2025-08" db="UniProtKB">
        <authorList>
            <consortium name="RefSeq"/>
        </authorList>
    </citation>
    <scope>IDENTIFICATION</scope>
    <source>
        <tissue evidence="3">Fruit stalk</tissue>
    </source>
</reference>
<evidence type="ECO:0000256" key="1">
    <source>
        <dbReference type="SAM" id="MobiDB-lite"/>
    </source>
</evidence>
<organism evidence="2 3">
    <name type="scientific">Durio zibethinus</name>
    <name type="common">Durian</name>
    <dbReference type="NCBI Taxonomy" id="66656"/>
    <lineage>
        <taxon>Eukaryota</taxon>
        <taxon>Viridiplantae</taxon>
        <taxon>Streptophyta</taxon>
        <taxon>Embryophyta</taxon>
        <taxon>Tracheophyta</taxon>
        <taxon>Spermatophyta</taxon>
        <taxon>Magnoliopsida</taxon>
        <taxon>eudicotyledons</taxon>
        <taxon>Gunneridae</taxon>
        <taxon>Pentapetalae</taxon>
        <taxon>rosids</taxon>
        <taxon>malvids</taxon>
        <taxon>Malvales</taxon>
        <taxon>Malvaceae</taxon>
        <taxon>Helicteroideae</taxon>
        <taxon>Durio</taxon>
    </lineage>
</organism>
<dbReference type="InterPro" id="IPR015424">
    <property type="entry name" value="PyrdxlP-dep_Trfase"/>
</dbReference>
<dbReference type="PANTHER" id="PTHR14237">
    <property type="entry name" value="MOLYBDOPTERIN COFACTOR SULFURASE MOSC"/>
    <property type="match status" value="1"/>
</dbReference>
<protein>
    <submittedName>
        <fullName evidence="3">Molybdenum cofactor sulfurase-like</fullName>
    </submittedName>
</protein>
<name>A0A6P5YB38_DURZI</name>
<dbReference type="InterPro" id="IPR015421">
    <property type="entry name" value="PyrdxlP-dep_Trfase_major"/>
</dbReference>
<dbReference type="PANTHER" id="PTHR14237:SF88">
    <property type="entry name" value="PYRIDOXAL PHOSPHATE (PLP)-DEPENDENT TRANSFERASES SUPERFAMILY PROTEIN"/>
    <property type="match status" value="1"/>
</dbReference>
<dbReference type="SUPFAM" id="SSF53383">
    <property type="entry name" value="PLP-dependent transferases"/>
    <property type="match status" value="1"/>
</dbReference>
<feature type="region of interest" description="Disordered" evidence="1">
    <location>
        <begin position="1"/>
        <end position="32"/>
    </location>
</feature>
<proteinExistence type="predicted"/>
<dbReference type="KEGG" id="dzi:111290539"/>
<keyword evidence="2" id="KW-1185">Reference proteome</keyword>
<dbReference type="AlphaFoldDB" id="A0A6P5YB38"/>
<dbReference type="OrthoDB" id="10264306at2759"/>
<evidence type="ECO:0000313" key="2">
    <source>
        <dbReference type="Proteomes" id="UP000515121"/>
    </source>
</evidence>
<evidence type="ECO:0000313" key="3">
    <source>
        <dbReference type="RefSeq" id="XP_022737622.1"/>
    </source>
</evidence>
<gene>
    <name evidence="3" type="primary">LOC111290539</name>
</gene>
<dbReference type="Proteomes" id="UP000515121">
    <property type="component" value="Unplaced"/>
</dbReference>